<protein>
    <submittedName>
        <fullName evidence="1">Uncharacterized protein</fullName>
    </submittedName>
</protein>
<evidence type="ECO:0000313" key="2">
    <source>
        <dbReference type="Proteomes" id="UP001163064"/>
    </source>
</evidence>
<dbReference type="EMBL" id="JAPHNL010000263">
    <property type="protein sequence ID" value="MCX3062137.1"/>
    <property type="molecule type" value="Genomic_DNA"/>
</dbReference>
<dbReference type="Proteomes" id="UP001163064">
    <property type="component" value="Unassembled WGS sequence"/>
</dbReference>
<dbReference type="RefSeq" id="WP_266602110.1">
    <property type="nucleotide sequence ID" value="NZ_JAPHNL010000263.1"/>
</dbReference>
<evidence type="ECO:0000313" key="1">
    <source>
        <dbReference type="EMBL" id="MCX3062137.1"/>
    </source>
</evidence>
<proteinExistence type="predicted"/>
<sequence>MTLRLLTAVSVLKPSVPNTVSSPPAASGDDAVVAVGEAPEHEPAGPPAPAGHTRLVDLLAEQLPESVMGPDLVLLTYARPEDSGFKTVASYLNLRTGGDAHSFALCGQDLGAPFSALRVADAYERTGQSSKSLLAVLDCAPTDAAERFDGAPADSGVLLAFDTSPGPGTVDTVVSVGSTELAARLAKLVPDSGRLLVVLGPGVDPGAVPAQGADPHTCSEGYATGVWSALAQHWTQWQSTYPVVVLCATEPDSGTSHLLVLRAAAE</sequence>
<organism evidence="1 2">
    <name type="scientific">Streptomyces beihaiensis</name>
    <dbReference type="NCBI Taxonomy" id="2984495"/>
    <lineage>
        <taxon>Bacteria</taxon>
        <taxon>Bacillati</taxon>
        <taxon>Actinomycetota</taxon>
        <taxon>Actinomycetes</taxon>
        <taxon>Kitasatosporales</taxon>
        <taxon>Streptomycetaceae</taxon>
        <taxon>Streptomyces</taxon>
    </lineage>
</organism>
<gene>
    <name evidence="1" type="ORF">OFY01_20710</name>
</gene>
<comment type="caution">
    <text evidence="1">The sequence shown here is derived from an EMBL/GenBank/DDBJ whole genome shotgun (WGS) entry which is preliminary data.</text>
</comment>
<reference evidence="1" key="1">
    <citation type="submission" date="2022-10" db="EMBL/GenBank/DDBJ databases">
        <title>Streptomyces beihaiensis sp. nov., a chitin degrading actinobacterium, isolated from shrimp pond soil.</title>
        <authorList>
            <person name="Xie J."/>
            <person name="Shen N."/>
        </authorList>
    </citation>
    <scope>NUCLEOTIDE SEQUENCE</scope>
    <source>
        <strain evidence="1">GXMU-J5</strain>
    </source>
</reference>
<accession>A0ABT3TYL1</accession>
<keyword evidence="2" id="KW-1185">Reference proteome</keyword>
<name>A0ABT3TYL1_9ACTN</name>